<evidence type="ECO:0000259" key="5">
    <source>
        <dbReference type="PROSITE" id="PS50125"/>
    </source>
</evidence>
<dbReference type="EC" id="4.6.1.1" evidence="7"/>
<dbReference type="KEGG" id="pnd:Pla175_09480"/>
<dbReference type="Pfam" id="PF00672">
    <property type="entry name" value="HAMP"/>
    <property type="match status" value="1"/>
</dbReference>
<keyword evidence="2" id="KW-1003">Cell membrane</keyword>
<evidence type="ECO:0000313" key="8">
    <source>
        <dbReference type="Proteomes" id="UP000317429"/>
    </source>
</evidence>
<dbReference type="OrthoDB" id="9806704at2"/>
<keyword evidence="8" id="KW-1185">Reference proteome</keyword>
<evidence type="ECO:0000313" key="7">
    <source>
        <dbReference type="EMBL" id="QDU87583.1"/>
    </source>
</evidence>
<dbReference type="Gene3D" id="3.30.70.1230">
    <property type="entry name" value="Nucleotide cyclase"/>
    <property type="match status" value="1"/>
</dbReference>
<comment type="subcellular location">
    <subcellularLocation>
        <location evidence="1">Cell membrane</location>
        <topology evidence="1">Multi-pass membrane protein</topology>
    </subcellularLocation>
</comment>
<dbReference type="EMBL" id="CP036291">
    <property type="protein sequence ID" value="QDU87583.1"/>
    <property type="molecule type" value="Genomic_DNA"/>
</dbReference>
<dbReference type="GO" id="GO:0004016">
    <property type="term" value="F:adenylate cyclase activity"/>
    <property type="evidence" value="ECO:0007669"/>
    <property type="project" value="UniProtKB-EC"/>
</dbReference>
<keyword evidence="4" id="KW-0812">Transmembrane</keyword>
<dbReference type="GO" id="GO:0035556">
    <property type="term" value="P:intracellular signal transduction"/>
    <property type="evidence" value="ECO:0007669"/>
    <property type="project" value="InterPro"/>
</dbReference>
<keyword evidence="4" id="KW-1133">Transmembrane helix</keyword>
<dbReference type="PROSITE" id="PS50885">
    <property type="entry name" value="HAMP"/>
    <property type="match status" value="1"/>
</dbReference>
<dbReference type="SMART" id="SM00304">
    <property type="entry name" value="HAMP"/>
    <property type="match status" value="1"/>
</dbReference>
<feature type="domain" description="HAMP" evidence="6">
    <location>
        <begin position="253"/>
        <end position="305"/>
    </location>
</feature>
<evidence type="ECO:0000256" key="2">
    <source>
        <dbReference type="ARBA" id="ARBA00022475"/>
    </source>
</evidence>
<proteinExistence type="predicted"/>
<reference evidence="7 8" key="1">
    <citation type="submission" date="2019-02" db="EMBL/GenBank/DDBJ databases">
        <title>Deep-cultivation of Planctomycetes and their phenomic and genomic characterization uncovers novel biology.</title>
        <authorList>
            <person name="Wiegand S."/>
            <person name="Jogler M."/>
            <person name="Boedeker C."/>
            <person name="Pinto D."/>
            <person name="Vollmers J."/>
            <person name="Rivas-Marin E."/>
            <person name="Kohn T."/>
            <person name="Peeters S.H."/>
            <person name="Heuer A."/>
            <person name="Rast P."/>
            <person name="Oberbeckmann S."/>
            <person name="Bunk B."/>
            <person name="Jeske O."/>
            <person name="Meyerdierks A."/>
            <person name="Storesund J.E."/>
            <person name="Kallscheuer N."/>
            <person name="Luecker S."/>
            <person name="Lage O.M."/>
            <person name="Pohl T."/>
            <person name="Merkel B.J."/>
            <person name="Hornburger P."/>
            <person name="Mueller R.-W."/>
            <person name="Bruemmer F."/>
            <person name="Labrenz M."/>
            <person name="Spormann A.M."/>
            <person name="Op den Camp H."/>
            <person name="Overmann J."/>
            <person name="Amann R."/>
            <person name="Jetten M.S.M."/>
            <person name="Mascher T."/>
            <person name="Medema M.H."/>
            <person name="Devos D.P."/>
            <person name="Kaster A.-K."/>
            <person name="Ovreas L."/>
            <person name="Rohde M."/>
            <person name="Galperin M.Y."/>
            <person name="Jogler C."/>
        </authorList>
    </citation>
    <scope>NUCLEOTIDE SEQUENCE [LARGE SCALE GENOMIC DNA]</scope>
    <source>
        <strain evidence="7 8">Pla175</strain>
    </source>
</reference>
<dbReference type="Proteomes" id="UP000317429">
    <property type="component" value="Chromosome"/>
</dbReference>
<dbReference type="InterPro" id="IPR001054">
    <property type="entry name" value="A/G_cyclase"/>
</dbReference>
<feature type="transmembrane region" description="Helical" evidence="4">
    <location>
        <begin position="17"/>
        <end position="40"/>
    </location>
</feature>
<dbReference type="InterPro" id="IPR050697">
    <property type="entry name" value="Adenylyl/Guanylyl_Cyclase_3/4"/>
</dbReference>
<dbReference type="InterPro" id="IPR003660">
    <property type="entry name" value="HAMP_dom"/>
</dbReference>
<dbReference type="GO" id="GO:0005886">
    <property type="term" value="C:plasma membrane"/>
    <property type="evidence" value="ECO:0007669"/>
    <property type="project" value="UniProtKB-SubCell"/>
</dbReference>
<dbReference type="InterPro" id="IPR029787">
    <property type="entry name" value="Nucleotide_cyclase"/>
</dbReference>
<protein>
    <submittedName>
        <fullName evidence="7">Adenylate cyclase 1</fullName>
        <ecNumber evidence="7">4.6.1.1</ecNumber>
    </submittedName>
</protein>
<dbReference type="PROSITE" id="PS50125">
    <property type="entry name" value="GUANYLATE_CYCLASE_2"/>
    <property type="match status" value="1"/>
</dbReference>
<feature type="transmembrane region" description="Helical" evidence="4">
    <location>
        <begin position="234"/>
        <end position="252"/>
    </location>
</feature>
<gene>
    <name evidence="7" type="primary">cyaA_1</name>
    <name evidence="7" type="ORF">Pla175_09480</name>
</gene>
<dbReference type="Pfam" id="PF00211">
    <property type="entry name" value="Guanylate_cyc"/>
    <property type="match status" value="1"/>
</dbReference>
<organism evidence="7 8">
    <name type="scientific">Pirellulimonas nuda</name>
    <dbReference type="NCBI Taxonomy" id="2528009"/>
    <lineage>
        <taxon>Bacteria</taxon>
        <taxon>Pseudomonadati</taxon>
        <taxon>Planctomycetota</taxon>
        <taxon>Planctomycetia</taxon>
        <taxon>Pirellulales</taxon>
        <taxon>Lacipirellulaceae</taxon>
        <taxon>Pirellulimonas</taxon>
    </lineage>
</organism>
<dbReference type="CDD" id="cd07302">
    <property type="entry name" value="CHD"/>
    <property type="match status" value="1"/>
</dbReference>
<evidence type="ECO:0000256" key="1">
    <source>
        <dbReference type="ARBA" id="ARBA00004651"/>
    </source>
</evidence>
<feature type="domain" description="Guanylate cyclase" evidence="5">
    <location>
        <begin position="337"/>
        <end position="469"/>
    </location>
</feature>
<dbReference type="GO" id="GO:0006171">
    <property type="term" value="P:cAMP biosynthetic process"/>
    <property type="evidence" value="ECO:0007669"/>
    <property type="project" value="TreeGrafter"/>
</dbReference>
<dbReference type="CDD" id="cd06225">
    <property type="entry name" value="HAMP"/>
    <property type="match status" value="1"/>
</dbReference>
<feature type="transmembrane region" description="Helical" evidence="4">
    <location>
        <begin position="61"/>
        <end position="82"/>
    </location>
</feature>
<dbReference type="SMART" id="SM00044">
    <property type="entry name" value="CYCc"/>
    <property type="match status" value="1"/>
</dbReference>
<dbReference type="AlphaFoldDB" id="A0A518D7Z9"/>
<keyword evidence="7" id="KW-0456">Lyase</keyword>
<feature type="transmembrane region" description="Helical" evidence="4">
    <location>
        <begin position="145"/>
        <end position="168"/>
    </location>
</feature>
<dbReference type="Gene3D" id="6.10.340.10">
    <property type="match status" value="1"/>
</dbReference>
<dbReference type="RefSeq" id="WP_145281594.1">
    <property type="nucleotide sequence ID" value="NZ_CP036291.1"/>
</dbReference>
<evidence type="ECO:0000256" key="4">
    <source>
        <dbReference type="SAM" id="Phobius"/>
    </source>
</evidence>
<keyword evidence="3 4" id="KW-0472">Membrane</keyword>
<evidence type="ECO:0000259" key="6">
    <source>
        <dbReference type="PROSITE" id="PS50885"/>
    </source>
</evidence>
<accession>A0A518D7Z9</accession>
<name>A0A518D7Z9_9BACT</name>
<dbReference type="SUPFAM" id="SSF158472">
    <property type="entry name" value="HAMP domain-like"/>
    <property type="match status" value="1"/>
</dbReference>
<sequence length="527" mass="57342">MTTSHELPPGFSPAQRYGLLLVALAAVAPNLVGSAFNIAYNQIQIEPMLKPHQLDRFGACWRLFNLVIYPIGVLVLATPLLWVEPVHRALVAGRPVEPRSLLYAQRFAVNLPWWVLRIVSVCWLICIPVFGAALLLGDEPVDREVLWHLATSFVIAGMIAVTQCFFAVELASQRLLFPVYFQHDLPCDTPGAYPLSITGRGLMFGVSAVASPIIALVLLLVLPEASRQTPEFGLSVGAVAIAFGLTTAWMLGRLVALPVRRLKDAAVRVAEGDLDVRVDDLRADDFGPLIDRFNRMVEGLRERERLQETFGRHVGHEAARQILARGAGLGGTEMIVTVMFVDVRDFTAHSSRHDPDEVVSVLNIFFREAVETIESHGGMVNKFLGDGLMALFGVSGGSENHALAAVRAATAMQERLRSATRELEQAGWPGLRIGIGVNTGPAIVGSIGSPRRQEFTAIGDTVNIASRVETLTKPLARCLLITEATRLRLPADFPIEALPPQWVKGREEPIAVFAPTSDSPLAAGQCD</sequence>
<feature type="transmembrane region" description="Helical" evidence="4">
    <location>
        <begin position="114"/>
        <end position="136"/>
    </location>
</feature>
<evidence type="ECO:0000256" key="3">
    <source>
        <dbReference type="ARBA" id="ARBA00023136"/>
    </source>
</evidence>
<dbReference type="PANTHER" id="PTHR43081">
    <property type="entry name" value="ADENYLATE CYCLASE, TERMINAL-DIFFERENTIATION SPECIFIC-RELATED"/>
    <property type="match status" value="1"/>
</dbReference>
<dbReference type="SUPFAM" id="SSF55073">
    <property type="entry name" value="Nucleotide cyclase"/>
    <property type="match status" value="1"/>
</dbReference>
<dbReference type="PANTHER" id="PTHR43081:SF17">
    <property type="entry name" value="BLL5647 PROTEIN"/>
    <property type="match status" value="1"/>
</dbReference>
<feature type="transmembrane region" description="Helical" evidence="4">
    <location>
        <begin position="202"/>
        <end position="222"/>
    </location>
</feature>